<gene>
    <name evidence="2" type="ORF">FA048_19285</name>
</gene>
<reference evidence="2 3" key="1">
    <citation type="submission" date="2019-04" db="EMBL/GenBank/DDBJ databases">
        <title>Pedobacter sp. RP-3-22 sp. nov., isolated from Arctic soil.</title>
        <authorList>
            <person name="Dahal R.H."/>
            <person name="Kim D.-U."/>
        </authorList>
    </citation>
    <scope>NUCLEOTIDE SEQUENCE [LARGE SCALE GENOMIC DNA]</scope>
    <source>
        <strain evidence="2 3">RP-3-22</strain>
    </source>
</reference>
<name>A0A4U1CE82_9SPHI</name>
<sequence>MRLKLSFLIIILFICSSSFAQTYKNEFGFKSDNDAYLFYGQDRYYTNGLFIYFRHATDQQKLGEKLEKIIYDISIGQKMYNPMSGNVPDPAKQDRPFAGYLYAGGNVNLFYKNERILKAGLEIGTVGPDALGEDGQKLLHDMVGFYEIDGWQYQIKNELAINLSTQYTQLLHRSTKKDLDFSLEGYANIGTTFSGAGAGILFRAGNINQLFNSGYTHAVISNNAKTEKLVKSEAFFYAKPQLNVVAYDATIQGSMFNDDSPITFKPKRIVFAQQLGFNYSTPRFTFDFGVLFKSKEIKSIAKAHQYGTISMFYRFN</sequence>
<keyword evidence="1" id="KW-0732">Signal</keyword>
<dbReference type="OrthoDB" id="622552at2"/>
<dbReference type="Pfam" id="PF09982">
    <property type="entry name" value="LpxR"/>
    <property type="match status" value="1"/>
</dbReference>
<organism evidence="2 3">
    <name type="scientific">Pedobacter polaris</name>
    <dbReference type="NCBI Taxonomy" id="2571273"/>
    <lineage>
        <taxon>Bacteria</taxon>
        <taxon>Pseudomonadati</taxon>
        <taxon>Bacteroidota</taxon>
        <taxon>Sphingobacteriia</taxon>
        <taxon>Sphingobacteriales</taxon>
        <taxon>Sphingobacteriaceae</taxon>
        <taxon>Pedobacter</taxon>
    </lineage>
</organism>
<evidence type="ECO:0000313" key="3">
    <source>
        <dbReference type="Proteomes" id="UP000309488"/>
    </source>
</evidence>
<dbReference type="InterPro" id="IPR037107">
    <property type="entry name" value="Put_OMP_sf"/>
</dbReference>
<dbReference type="RefSeq" id="WP_136844240.1">
    <property type="nucleotide sequence ID" value="NZ_SWBR01000007.1"/>
</dbReference>
<feature type="signal peptide" evidence="1">
    <location>
        <begin position="1"/>
        <end position="20"/>
    </location>
</feature>
<dbReference type="Gene3D" id="2.40.128.140">
    <property type="entry name" value="Outer membrane protein"/>
    <property type="match status" value="1"/>
</dbReference>
<protein>
    <submittedName>
        <fullName evidence="2">Lipid A deacylase LpxR family protein</fullName>
    </submittedName>
</protein>
<comment type="caution">
    <text evidence="2">The sequence shown here is derived from an EMBL/GenBank/DDBJ whole genome shotgun (WGS) entry which is preliminary data.</text>
</comment>
<evidence type="ECO:0000256" key="1">
    <source>
        <dbReference type="SAM" id="SignalP"/>
    </source>
</evidence>
<accession>A0A4U1CE82</accession>
<dbReference type="InterPro" id="IPR018707">
    <property type="entry name" value="LpxR"/>
</dbReference>
<dbReference type="AlphaFoldDB" id="A0A4U1CE82"/>
<proteinExistence type="predicted"/>
<keyword evidence="3" id="KW-1185">Reference proteome</keyword>
<feature type="chain" id="PRO_5020373309" evidence="1">
    <location>
        <begin position="21"/>
        <end position="316"/>
    </location>
</feature>
<dbReference type="EMBL" id="SWBR01000007">
    <property type="protein sequence ID" value="TKC04607.1"/>
    <property type="molecule type" value="Genomic_DNA"/>
</dbReference>
<dbReference type="Proteomes" id="UP000309488">
    <property type="component" value="Unassembled WGS sequence"/>
</dbReference>
<evidence type="ECO:0000313" key="2">
    <source>
        <dbReference type="EMBL" id="TKC04607.1"/>
    </source>
</evidence>